<evidence type="ECO:0000313" key="3">
    <source>
        <dbReference type="Proteomes" id="UP001185659"/>
    </source>
</evidence>
<comment type="caution">
    <text evidence="2">The sequence shown here is derived from an EMBL/GenBank/DDBJ whole genome shotgun (WGS) entry which is preliminary data.</text>
</comment>
<keyword evidence="1" id="KW-0175">Coiled coil</keyword>
<proteinExistence type="predicted"/>
<evidence type="ECO:0008006" key="4">
    <source>
        <dbReference type="Google" id="ProtNLM"/>
    </source>
</evidence>
<evidence type="ECO:0000256" key="1">
    <source>
        <dbReference type="SAM" id="Coils"/>
    </source>
</evidence>
<organism evidence="2 3">
    <name type="scientific">Nitratireductor aquimarinus</name>
    <dbReference type="NCBI Taxonomy" id="889300"/>
    <lineage>
        <taxon>Bacteria</taxon>
        <taxon>Pseudomonadati</taxon>
        <taxon>Pseudomonadota</taxon>
        <taxon>Alphaproteobacteria</taxon>
        <taxon>Hyphomicrobiales</taxon>
        <taxon>Phyllobacteriaceae</taxon>
        <taxon>Nitratireductor</taxon>
    </lineage>
</organism>
<sequence length="96" mass="10940">MADEKERLLARKREIEKRLAELAKAEQRQREKQDKRRAELAGQAVLKHARQDAAFADKLRSILDAQISGARLRALFDLPDRKSGNLQTPPPRQQAG</sequence>
<feature type="coiled-coil region" evidence="1">
    <location>
        <begin position="5"/>
        <end position="35"/>
    </location>
</feature>
<dbReference type="RefSeq" id="WP_317560622.1">
    <property type="nucleotide sequence ID" value="NZ_JAWLIP010000001.1"/>
</dbReference>
<dbReference type="EMBL" id="JAWLIP010000001">
    <property type="protein sequence ID" value="MDV6225635.1"/>
    <property type="molecule type" value="Genomic_DNA"/>
</dbReference>
<accession>A0ABU4AHC8</accession>
<gene>
    <name evidence="2" type="ORF">R2G56_04990</name>
</gene>
<keyword evidence="3" id="KW-1185">Reference proteome</keyword>
<dbReference type="Proteomes" id="UP001185659">
    <property type="component" value="Unassembled WGS sequence"/>
</dbReference>
<reference evidence="2 3" key="1">
    <citation type="submission" date="2023-10" db="EMBL/GenBank/DDBJ databases">
        <authorList>
            <person name="Venkata Ramana C."/>
            <person name="Sasikala C."/>
            <person name="Dhurka M."/>
        </authorList>
    </citation>
    <scope>NUCLEOTIDE SEQUENCE [LARGE SCALE GENOMIC DNA]</scope>
    <source>
        <strain evidence="2 3">KCTC 32151</strain>
    </source>
</reference>
<protein>
    <recommendedName>
        <fullName evidence="4">Mobilization protein</fullName>
    </recommendedName>
</protein>
<evidence type="ECO:0000313" key="2">
    <source>
        <dbReference type="EMBL" id="MDV6225635.1"/>
    </source>
</evidence>
<name>A0ABU4AHC8_9HYPH</name>